<dbReference type="RefSeq" id="WP_290140908.1">
    <property type="nucleotide sequence ID" value="NZ_CP101620.1"/>
</dbReference>
<evidence type="ECO:0000313" key="2">
    <source>
        <dbReference type="EMBL" id="UTY39649.1"/>
    </source>
</evidence>
<keyword evidence="1" id="KW-0812">Transmembrane</keyword>
<accession>A0ABY5I2R4</accession>
<organism evidence="2 3">
    <name type="scientific">Allocoprobacillus halotolerans</name>
    <dbReference type="NCBI Taxonomy" id="2944914"/>
    <lineage>
        <taxon>Bacteria</taxon>
        <taxon>Bacillati</taxon>
        <taxon>Bacillota</taxon>
        <taxon>Erysipelotrichia</taxon>
        <taxon>Erysipelotrichales</taxon>
        <taxon>Erysipelotrichaceae</taxon>
        <taxon>Allocoprobacillus</taxon>
    </lineage>
</organism>
<evidence type="ECO:0000313" key="3">
    <source>
        <dbReference type="Proteomes" id="UP001060112"/>
    </source>
</evidence>
<protein>
    <submittedName>
        <fullName evidence="2">Uncharacterized protein</fullName>
    </submittedName>
</protein>
<gene>
    <name evidence="2" type="ORF">NMU03_02130</name>
</gene>
<keyword evidence="3" id="KW-1185">Reference proteome</keyword>
<reference evidence="2" key="1">
    <citation type="submission" date="2022-07" db="EMBL/GenBank/DDBJ databases">
        <title>Faecal culturing of patients with breast cancer.</title>
        <authorList>
            <person name="Teng N.M.Y."/>
            <person name="Kiu R."/>
            <person name="Evans R."/>
            <person name="Baker D.J."/>
            <person name="Zenner C."/>
            <person name="Robinson S.D."/>
            <person name="Hall L.J."/>
        </authorList>
    </citation>
    <scope>NUCLEOTIDE SEQUENCE</scope>
    <source>
        <strain evidence="2">LH1062</strain>
    </source>
</reference>
<dbReference type="EMBL" id="CP101620">
    <property type="protein sequence ID" value="UTY39649.1"/>
    <property type="molecule type" value="Genomic_DNA"/>
</dbReference>
<evidence type="ECO:0000256" key="1">
    <source>
        <dbReference type="SAM" id="Phobius"/>
    </source>
</evidence>
<name>A0ABY5I2R4_9FIRM</name>
<keyword evidence="1" id="KW-1133">Transmembrane helix</keyword>
<feature type="transmembrane region" description="Helical" evidence="1">
    <location>
        <begin position="21"/>
        <end position="39"/>
    </location>
</feature>
<proteinExistence type="predicted"/>
<sequence>MIIFDFLCPILLSAIEIDTKFPFYISFVFYMLSIVCGILSLTIDRKDKKAGYQPSGNKSYAYVCICISLFIALVNLSQVILK</sequence>
<feature type="transmembrane region" description="Helical" evidence="1">
    <location>
        <begin position="60"/>
        <end position="81"/>
    </location>
</feature>
<dbReference type="Proteomes" id="UP001060112">
    <property type="component" value="Chromosome"/>
</dbReference>
<keyword evidence="1" id="KW-0472">Membrane</keyword>